<dbReference type="Proteomes" id="UP000650994">
    <property type="component" value="Unassembled WGS sequence"/>
</dbReference>
<dbReference type="GO" id="GO:0005524">
    <property type="term" value="F:ATP binding"/>
    <property type="evidence" value="ECO:0007669"/>
    <property type="project" value="UniProtKB-KW"/>
</dbReference>
<evidence type="ECO:0000259" key="5">
    <source>
        <dbReference type="Pfam" id="PF20693"/>
    </source>
</evidence>
<evidence type="ECO:0000256" key="2">
    <source>
        <dbReference type="ARBA" id="ARBA00022741"/>
    </source>
</evidence>
<reference evidence="6" key="5">
    <citation type="submission" date="2024-05" db="EMBL/GenBank/DDBJ databases">
        <authorList>
            <person name="Sun Q."/>
            <person name="Zhou Y."/>
        </authorList>
    </citation>
    <scope>NUCLEOTIDE SEQUENCE</scope>
    <source>
        <strain evidence="6">CGMCC 1.12707</strain>
    </source>
</reference>
<comment type="similarity">
    <text evidence="1">Belongs to the CoaE family.</text>
</comment>
<reference evidence="7" key="3">
    <citation type="submission" date="2016-11" db="EMBL/GenBank/DDBJ databases">
        <authorList>
            <person name="Jaros S."/>
            <person name="Januszkiewicz K."/>
            <person name="Wedrychowicz H."/>
        </authorList>
    </citation>
    <scope>NUCLEOTIDE SEQUENCE [LARGE SCALE GENOMIC DNA]</scope>
    <source>
        <strain evidence="7">DSM 27989</strain>
    </source>
</reference>
<keyword evidence="2" id="KW-0547">Nucleotide-binding</keyword>
<dbReference type="RefSeq" id="WP_178300399.1">
    <property type="nucleotide sequence ID" value="NZ_BMFL01000012.1"/>
</dbReference>
<dbReference type="SUPFAM" id="SSF52540">
    <property type="entry name" value="P-loop containing nucleoside triphosphate hydrolases"/>
    <property type="match status" value="1"/>
</dbReference>
<accession>A0A1M6V850</accession>
<dbReference type="GO" id="GO:0015937">
    <property type="term" value="P:coenzyme A biosynthetic process"/>
    <property type="evidence" value="ECO:0007669"/>
    <property type="project" value="UniProtKB-KW"/>
</dbReference>
<evidence type="ECO:0000313" key="6">
    <source>
        <dbReference type="EMBL" id="GGF01574.1"/>
    </source>
</evidence>
<dbReference type="GO" id="GO:0004140">
    <property type="term" value="F:dephospho-CoA kinase activity"/>
    <property type="evidence" value="ECO:0007669"/>
    <property type="project" value="InterPro"/>
</dbReference>
<dbReference type="EMBL" id="BMFL01000012">
    <property type="protein sequence ID" value="GGF01574.1"/>
    <property type="molecule type" value="Genomic_DNA"/>
</dbReference>
<evidence type="ECO:0000313" key="9">
    <source>
        <dbReference type="Proteomes" id="UP000650994"/>
    </source>
</evidence>
<dbReference type="EMBL" id="FRBH01000003">
    <property type="protein sequence ID" value="SHK77652.1"/>
    <property type="molecule type" value="Genomic_DNA"/>
</dbReference>
<reference evidence="6" key="1">
    <citation type="journal article" date="2014" name="Int. J. Syst. Evol. Microbiol.">
        <title>Complete genome of a new Firmicutes species belonging to the dominant human colonic microbiota ('Ruminococcus bicirculans') reveals two chromosomes and a selective capacity to utilize plant glucans.</title>
        <authorList>
            <consortium name="NISC Comparative Sequencing Program"/>
            <person name="Wegmann U."/>
            <person name="Louis P."/>
            <person name="Goesmann A."/>
            <person name="Henrissat B."/>
            <person name="Duncan S.H."/>
            <person name="Flint H.J."/>
        </authorList>
    </citation>
    <scope>NUCLEOTIDE SEQUENCE</scope>
    <source>
        <strain evidence="6">CGMCC 1.12707</strain>
    </source>
</reference>
<dbReference type="InterPro" id="IPR001977">
    <property type="entry name" value="Depp_CoAkinase"/>
</dbReference>
<evidence type="ECO:0000313" key="7">
    <source>
        <dbReference type="EMBL" id="SHK77652.1"/>
    </source>
</evidence>
<evidence type="ECO:0000256" key="1">
    <source>
        <dbReference type="ARBA" id="ARBA00009018"/>
    </source>
</evidence>
<dbReference type="PROSITE" id="PS51219">
    <property type="entry name" value="DPCK"/>
    <property type="match status" value="1"/>
</dbReference>
<dbReference type="InterPro" id="IPR048428">
    <property type="entry name" value="YobI-NTPase"/>
</dbReference>
<dbReference type="Proteomes" id="UP000184120">
    <property type="component" value="Unassembled WGS sequence"/>
</dbReference>
<dbReference type="AlphaFoldDB" id="A0A1M6V850"/>
<keyword evidence="3" id="KW-0067">ATP-binding</keyword>
<evidence type="ECO:0000313" key="8">
    <source>
        <dbReference type="Proteomes" id="UP000184120"/>
    </source>
</evidence>
<keyword evidence="4" id="KW-0173">Coenzyme A biosynthesis</keyword>
<name>A0A1M6V850_9FLAO</name>
<evidence type="ECO:0000256" key="3">
    <source>
        <dbReference type="ARBA" id="ARBA00022840"/>
    </source>
</evidence>
<evidence type="ECO:0000256" key="4">
    <source>
        <dbReference type="ARBA" id="ARBA00022993"/>
    </source>
</evidence>
<gene>
    <name evidence="6" type="ORF">GCM10010984_18760</name>
    <name evidence="7" type="ORF">SAMN05443634_103223</name>
</gene>
<proteinExistence type="inferred from homology"/>
<protein>
    <recommendedName>
        <fullName evidence="5">YobI-like P-loop NTPase domain-containing protein</fullName>
    </recommendedName>
</protein>
<dbReference type="Pfam" id="PF20693">
    <property type="entry name" value="YobI-ATPase"/>
    <property type="match status" value="1"/>
</dbReference>
<feature type="domain" description="YobI-like P-loop NTPase" evidence="5">
    <location>
        <begin position="18"/>
        <end position="55"/>
    </location>
</feature>
<dbReference type="InterPro" id="IPR027417">
    <property type="entry name" value="P-loop_NTPase"/>
</dbReference>
<keyword evidence="9" id="KW-1185">Reference proteome</keyword>
<sequence length="57" mass="6264">MAPKILKDEKDIEKIQPYLDKLNETIDTKGINNIALTGGYGSGKSTIIGTFKELNPQ</sequence>
<organism evidence="7 8">
    <name type="scientific">Chishuiella changwenlii</name>
    <dbReference type="NCBI Taxonomy" id="1434701"/>
    <lineage>
        <taxon>Bacteria</taxon>
        <taxon>Pseudomonadati</taxon>
        <taxon>Bacteroidota</taxon>
        <taxon>Flavobacteriia</taxon>
        <taxon>Flavobacteriales</taxon>
        <taxon>Weeksellaceae</taxon>
        <taxon>Chishuiella</taxon>
    </lineage>
</organism>
<reference evidence="8" key="2">
    <citation type="submission" date="2016-11" db="EMBL/GenBank/DDBJ databases">
        <authorList>
            <person name="Varghese N."/>
            <person name="Submissions S."/>
        </authorList>
    </citation>
    <scope>NUCLEOTIDE SEQUENCE [LARGE SCALE GENOMIC DNA]</scope>
    <source>
        <strain evidence="8">DSM 27989</strain>
    </source>
</reference>
<reference evidence="9" key="4">
    <citation type="journal article" date="2019" name="Int. J. Syst. Evol. Microbiol.">
        <title>The Global Catalogue of Microorganisms (GCM) 10K type strain sequencing project: providing services to taxonomists for standard genome sequencing and annotation.</title>
        <authorList>
            <consortium name="The Broad Institute Genomics Platform"/>
            <consortium name="The Broad Institute Genome Sequencing Center for Infectious Disease"/>
            <person name="Wu L."/>
            <person name="Ma J."/>
        </authorList>
    </citation>
    <scope>NUCLEOTIDE SEQUENCE [LARGE SCALE GENOMIC DNA]</scope>
    <source>
        <strain evidence="9">CGMCC 1.12707</strain>
    </source>
</reference>